<dbReference type="CDD" id="cd00590">
    <property type="entry name" value="RRM_SF"/>
    <property type="match status" value="1"/>
</dbReference>
<dbReference type="EMBL" id="VXIV02002437">
    <property type="protein sequence ID" value="KAF6025783.1"/>
    <property type="molecule type" value="Genomic_DNA"/>
</dbReference>
<evidence type="ECO:0000313" key="4">
    <source>
        <dbReference type="EMBL" id="KAF6025783.1"/>
    </source>
</evidence>
<dbReference type="Pfam" id="PF00076">
    <property type="entry name" value="RRM_1"/>
    <property type="match status" value="2"/>
</dbReference>
<dbReference type="Gene3D" id="3.30.70.330">
    <property type="match status" value="2"/>
</dbReference>
<dbReference type="PANTHER" id="PTHR48035:SF2">
    <property type="entry name" value="RNA-BINDING REGION RNP-1 DOMAIN-CONTAINING PROTEIN"/>
    <property type="match status" value="1"/>
</dbReference>
<dbReference type="AlphaFoldDB" id="A0A7J7JIY6"/>
<dbReference type="SUPFAM" id="SSF54928">
    <property type="entry name" value="RNA-binding domain, RBD"/>
    <property type="match status" value="2"/>
</dbReference>
<dbReference type="InterPro" id="IPR053260">
    <property type="entry name" value="hnRNP"/>
</dbReference>
<proteinExistence type="predicted"/>
<dbReference type="InterPro" id="IPR000504">
    <property type="entry name" value="RRM_dom"/>
</dbReference>
<dbReference type="PANTHER" id="PTHR48035">
    <property type="entry name" value="HETEROGENEOUS NUCLEAR RIBONUCLEOPROTEIN 1"/>
    <property type="match status" value="1"/>
</dbReference>
<feature type="domain" description="RRM" evidence="3">
    <location>
        <begin position="37"/>
        <end position="115"/>
    </location>
</feature>
<dbReference type="Proteomes" id="UP000593567">
    <property type="component" value="Unassembled WGS sequence"/>
</dbReference>
<name>A0A7J7JIY6_BUGNE</name>
<feature type="domain" description="RRM" evidence="3">
    <location>
        <begin position="125"/>
        <end position="201"/>
    </location>
</feature>
<evidence type="ECO:0000259" key="3">
    <source>
        <dbReference type="PROSITE" id="PS50102"/>
    </source>
</evidence>
<protein>
    <recommendedName>
        <fullName evidence="3">RRM domain-containing protein</fullName>
    </recommendedName>
</protein>
<feature type="region of interest" description="Disordered" evidence="2">
    <location>
        <begin position="1"/>
        <end position="28"/>
    </location>
</feature>
<feature type="compositionally biased region" description="Polar residues" evidence="2">
    <location>
        <begin position="1"/>
        <end position="13"/>
    </location>
</feature>
<dbReference type="GO" id="GO:0003723">
    <property type="term" value="F:RNA binding"/>
    <property type="evidence" value="ECO:0007669"/>
    <property type="project" value="UniProtKB-UniRule"/>
</dbReference>
<organism evidence="4 5">
    <name type="scientific">Bugula neritina</name>
    <name type="common">Brown bryozoan</name>
    <name type="synonym">Sertularia neritina</name>
    <dbReference type="NCBI Taxonomy" id="10212"/>
    <lineage>
        <taxon>Eukaryota</taxon>
        <taxon>Metazoa</taxon>
        <taxon>Spiralia</taxon>
        <taxon>Lophotrochozoa</taxon>
        <taxon>Bryozoa</taxon>
        <taxon>Gymnolaemata</taxon>
        <taxon>Cheilostomatida</taxon>
        <taxon>Flustrina</taxon>
        <taxon>Buguloidea</taxon>
        <taxon>Bugulidae</taxon>
        <taxon>Bugula</taxon>
    </lineage>
</organism>
<keyword evidence="1" id="KW-0694">RNA-binding</keyword>
<evidence type="ECO:0000256" key="2">
    <source>
        <dbReference type="SAM" id="MobiDB-lite"/>
    </source>
</evidence>
<gene>
    <name evidence="4" type="ORF">EB796_016034</name>
</gene>
<dbReference type="SMART" id="SM00360">
    <property type="entry name" value="RRM"/>
    <property type="match status" value="2"/>
</dbReference>
<reference evidence="4" key="1">
    <citation type="submission" date="2020-06" db="EMBL/GenBank/DDBJ databases">
        <title>Draft genome of Bugula neritina, a colonial animal packing powerful symbionts and potential medicines.</title>
        <authorList>
            <person name="Rayko M."/>
        </authorList>
    </citation>
    <scope>NUCLEOTIDE SEQUENCE [LARGE SCALE GENOMIC DNA]</scope>
    <source>
        <strain evidence="4">Kwan_BN1</strain>
    </source>
</reference>
<feature type="compositionally biased region" description="Low complexity" evidence="2">
    <location>
        <begin position="14"/>
        <end position="28"/>
    </location>
</feature>
<accession>A0A7J7JIY6</accession>
<comment type="caution">
    <text evidence="4">The sequence shown here is derived from an EMBL/GenBank/DDBJ whole genome shotgun (WGS) entry which is preliminary data.</text>
</comment>
<keyword evidence="5" id="KW-1185">Reference proteome</keyword>
<evidence type="ECO:0000313" key="5">
    <source>
        <dbReference type="Proteomes" id="UP000593567"/>
    </source>
</evidence>
<dbReference type="OrthoDB" id="1875751at2759"/>
<dbReference type="InterPro" id="IPR012677">
    <property type="entry name" value="Nucleotide-bd_a/b_plait_sf"/>
</dbReference>
<sequence>MNDNSSEPSANEGQTQNENETPTDNDNTIVEVAEDARKLFIGGIPPQAKPSDLKDYFSKYGEVQKVNIITDVYSGRSRGFAFLIFANQDSVNQVLNDSSRHTVAGKEVEAKLATPLSSNNKQSNPKVFVGGINKTVTKDVLCEIFNKRGNVTDVFLPVDENQENKGYAFVTFDDSAIAATLCEEGKIMVDDKECDIKKARSKYESRGGGRGGRGGFYRGRSGGRGGYDHYGADYRYGYIPHDFGYGNVYTGGYTGGYGIDNSARYNRGYYRSEGGYNGSSGMYNPHS</sequence>
<dbReference type="PROSITE" id="PS50102">
    <property type="entry name" value="RRM"/>
    <property type="match status" value="2"/>
</dbReference>
<evidence type="ECO:0000256" key="1">
    <source>
        <dbReference type="PROSITE-ProRule" id="PRU00176"/>
    </source>
</evidence>
<dbReference type="InterPro" id="IPR035979">
    <property type="entry name" value="RBD_domain_sf"/>
</dbReference>